<feature type="binding site" description="axial binding residue" evidence="5">
    <location>
        <position position="441"/>
    </location>
    <ligand>
        <name>heme</name>
        <dbReference type="ChEBI" id="CHEBI:30413"/>
    </ligand>
    <ligandPart>
        <name>Fe</name>
        <dbReference type="ChEBI" id="CHEBI:18248"/>
    </ligandPart>
</feature>
<dbReference type="GO" id="GO:0020037">
    <property type="term" value="F:heme binding"/>
    <property type="evidence" value="ECO:0007669"/>
    <property type="project" value="InterPro"/>
</dbReference>
<dbReference type="SUPFAM" id="SSF48264">
    <property type="entry name" value="Cytochrome P450"/>
    <property type="match status" value="1"/>
</dbReference>
<keyword evidence="7" id="KW-0472">Membrane</keyword>
<dbReference type="GO" id="GO:0016705">
    <property type="term" value="F:oxidoreductase activity, acting on paired donors, with incorporation or reduction of molecular oxygen"/>
    <property type="evidence" value="ECO:0007669"/>
    <property type="project" value="InterPro"/>
</dbReference>
<dbReference type="InterPro" id="IPR036396">
    <property type="entry name" value="Cyt_P450_sf"/>
</dbReference>
<comment type="cofactor">
    <cofactor evidence="1 5">
        <name>heme</name>
        <dbReference type="ChEBI" id="CHEBI:30413"/>
    </cofactor>
</comment>
<dbReference type="Proteomes" id="UP000582016">
    <property type="component" value="Unassembled WGS sequence"/>
</dbReference>
<dbReference type="GO" id="GO:0004497">
    <property type="term" value="F:monooxygenase activity"/>
    <property type="evidence" value="ECO:0007669"/>
    <property type="project" value="UniProtKB-KW"/>
</dbReference>
<evidence type="ECO:0000313" key="8">
    <source>
        <dbReference type="EMBL" id="KAF5541458.1"/>
    </source>
</evidence>
<gene>
    <name evidence="8" type="ORF">FPHYL_11807</name>
</gene>
<dbReference type="OrthoDB" id="3934656at2759"/>
<keyword evidence="9" id="KW-1185">Reference proteome</keyword>
<dbReference type="Pfam" id="PF00067">
    <property type="entry name" value="p450"/>
    <property type="match status" value="1"/>
</dbReference>
<dbReference type="PANTHER" id="PTHR24305:SF190">
    <property type="entry name" value="P450, PUTATIVE (EUROFUNG)-RELATED"/>
    <property type="match status" value="1"/>
</dbReference>
<evidence type="ECO:0000256" key="2">
    <source>
        <dbReference type="ARBA" id="ARBA00022617"/>
    </source>
</evidence>
<dbReference type="Gene3D" id="1.10.630.10">
    <property type="entry name" value="Cytochrome P450"/>
    <property type="match status" value="1"/>
</dbReference>
<dbReference type="CDD" id="cd11060">
    <property type="entry name" value="CYP57A1-like"/>
    <property type="match status" value="1"/>
</dbReference>
<keyword evidence="2 5" id="KW-0349">Heme</keyword>
<organism evidence="8 9">
    <name type="scientific">Fusarium phyllophilum</name>
    <dbReference type="NCBI Taxonomy" id="47803"/>
    <lineage>
        <taxon>Eukaryota</taxon>
        <taxon>Fungi</taxon>
        <taxon>Dikarya</taxon>
        <taxon>Ascomycota</taxon>
        <taxon>Pezizomycotina</taxon>
        <taxon>Sordariomycetes</taxon>
        <taxon>Hypocreomycetidae</taxon>
        <taxon>Hypocreales</taxon>
        <taxon>Nectriaceae</taxon>
        <taxon>Fusarium</taxon>
        <taxon>Fusarium fujikuroi species complex</taxon>
    </lineage>
</organism>
<dbReference type="PRINTS" id="PR00463">
    <property type="entry name" value="EP450I"/>
</dbReference>
<keyword evidence="3 5" id="KW-0479">Metal-binding</keyword>
<evidence type="ECO:0000256" key="4">
    <source>
        <dbReference type="ARBA" id="ARBA00023004"/>
    </source>
</evidence>
<keyword evidence="6" id="KW-0560">Oxidoreductase</keyword>
<feature type="transmembrane region" description="Helical" evidence="7">
    <location>
        <begin position="7"/>
        <end position="27"/>
    </location>
</feature>
<keyword evidence="6" id="KW-0503">Monooxygenase</keyword>
<evidence type="ECO:0000256" key="5">
    <source>
        <dbReference type="PIRSR" id="PIRSR602401-1"/>
    </source>
</evidence>
<keyword evidence="7" id="KW-1133">Transmembrane helix</keyword>
<name>A0A8H5ISY4_9HYPO</name>
<comment type="caution">
    <text evidence="8">The sequence shown here is derived from an EMBL/GenBank/DDBJ whole genome shotgun (WGS) entry which is preliminary data.</text>
</comment>
<keyword evidence="7" id="KW-0812">Transmembrane</keyword>
<dbReference type="PANTHER" id="PTHR24305">
    <property type="entry name" value="CYTOCHROME P450"/>
    <property type="match status" value="1"/>
</dbReference>
<comment type="similarity">
    <text evidence="6">Belongs to the cytochrome P450 family.</text>
</comment>
<dbReference type="InterPro" id="IPR050121">
    <property type="entry name" value="Cytochrome_P450_monoxygenase"/>
</dbReference>
<proteinExistence type="inferred from homology"/>
<evidence type="ECO:0000256" key="1">
    <source>
        <dbReference type="ARBA" id="ARBA00001971"/>
    </source>
</evidence>
<dbReference type="PROSITE" id="PS00086">
    <property type="entry name" value="CYTOCHROME_P450"/>
    <property type="match status" value="1"/>
</dbReference>
<keyword evidence="4 5" id="KW-0408">Iron</keyword>
<reference evidence="8 9" key="1">
    <citation type="submission" date="2020-05" db="EMBL/GenBank/DDBJ databases">
        <title>Identification and distribution of gene clusters putatively required for synthesis of sphingolipid metabolism inhibitors in phylogenetically diverse species of the filamentous fungus Fusarium.</title>
        <authorList>
            <person name="Kim H.-S."/>
            <person name="Busman M."/>
            <person name="Brown D.W."/>
            <person name="Divon H."/>
            <person name="Uhlig S."/>
            <person name="Proctor R.H."/>
        </authorList>
    </citation>
    <scope>NUCLEOTIDE SEQUENCE [LARGE SCALE GENOMIC DNA]</scope>
    <source>
        <strain evidence="8 9">NRRL 13617</strain>
    </source>
</reference>
<dbReference type="AlphaFoldDB" id="A0A8H5ISY4"/>
<protein>
    <submittedName>
        <fullName evidence="8">Cytochrome p450 oxidoreductase</fullName>
    </submittedName>
</protein>
<dbReference type="GO" id="GO:0005506">
    <property type="term" value="F:iron ion binding"/>
    <property type="evidence" value="ECO:0007669"/>
    <property type="project" value="InterPro"/>
</dbReference>
<accession>A0A8H5ISY4</accession>
<dbReference type="EMBL" id="JAAOAQ010000566">
    <property type="protein sequence ID" value="KAF5541458.1"/>
    <property type="molecule type" value="Genomic_DNA"/>
</dbReference>
<dbReference type="PRINTS" id="PR00385">
    <property type="entry name" value="P450"/>
</dbReference>
<dbReference type="InterPro" id="IPR001128">
    <property type="entry name" value="Cyt_P450"/>
</dbReference>
<evidence type="ECO:0000256" key="7">
    <source>
        <dbReference type="SAM" id="Phobius"/>
    </source>
</evidence>
<evidence type="ECO:0000256" key="3">
    <source>
        <dbReference type="ARBA" id="ARBA00022723"/>
    </source>
</evidence>
<dbReference type="InterPro" id="IPR017972">
    <property type="entry name" value="Cyt_P450_CS"/>
</dbReference>
<dbReference type="InterPro" id="IPR002401">
    <property type="entry name" value="Cyt_P450_E_grp-I"/>
</dbReference>
<dbReference type="FunFam" id="1.10.630.10:FF:000050">
    <property type="entry name" value="Cytochrome P450 monooxygenase"/>
    <property type="match status" value="1"/>
</dbReference>
<evidence type="ECO:0000313" key="9">
    <source>
        <dbReference type="Proteomes" id="UP000582016"/>
    </source>
</evidence>
<evidence type="ECO:0000256" key="6">
    <source>
        <dbReference type="RuleBase" id="RU000461"/>
    </source>
</evidence>
<sequence>MLQIQSIAALGAVAGTALTLWLIFSLYRVFTSPLRAVPGPLLARYTNLWYLWRLSKSQFAYENIALHEKYGNIVRYGPNRFSFCDPRASKVIYGHGSHFVKSSWYTTFGNPEPHHWGLFPDQNSQRIAQNRRQYQSMYSMSSLVTYEPYVDECADLLGVRLEEMAHANLPVDMGHWFQCYAFDVIGMITYSKRLGFLDRGEDIGGLIKTLEGFLSYASMTGLFPFLHTPLSRINNWLAGSKGSGRSFIGTFTEETVREHESAPKASRLSEEGQPGIAVDFLTKFMSKHRENPGSFTRYHILEGCVGNMIAGSDTTAISLSALLYYILRNRRVFYKLREEVDVRCREGNMSKSVTYKETLEMPYFQAVMKETLRLHPATGLPLERVVPKGGTTICDQFFPEGDVFGDDADEFRPERWLEGDLNKLSMMNHHWMPFGLGSRTCIGRHISWLEISKLVPRLVRDYDFELAGHLEDPRRRWETSHFFFIKPQEFIVRVKPRCAVSQ</sequence>